<sequence>MTVQRFLLAMGALALTVPVGAQAQDELVVVTGSRSDRASFDEYYNREQAAIGLTRKADYFVKPLYVSSDSRDSSLRVRELRAMLRETISRAAESGISLVAGNYTLTTVTMADVEQLQVTGGRRPDTNRVSIYARIPVDGKTTRVRDADQRIQAFIKAVPATGRSYIETGSTSLALTNPDQYRGDVVRAVANEAKRYAGMFGSDYGISIEGLDSELFWQQSSETEVFLYINHEFVIRPK</sequence>
<evidence type="ECO:0008006" key="5">
    <source>
        <dbReference type="Google" id="ProtNLM"/>
    </source>
</evidence>
<dbReference type="EMBL" id="WTYE01000001">
    <property type="protein sequence ID" value="MXP30676.1"/>
    <property type="molecule type" value="Genomic_DNA"/>
</dbReference>
<gene>
    <name evidence="2" type="ORF">GRI94_02440</name>
    <name evidence="3" type="ORF">GRI94_16530</name>
</gene>
<feature type="signal peptide" evidence="1">
    <location>
        <begin position="1"/>
        <end position="23"/>
    </location>
</feature>
<dbReference type="OrthoDB" id="7618846at2"/>
<comment type="caution">
    <text evidence="2">The sequence shown here is derived from an EMBL/GenBank/DDBJ whole genome shotgun (WGS) entry which is preliminary data.</text>
</comment>
<dbReference type="Proteomes" id="UP000446786">
    <property type="component" value="Unassembled WGS sequence"/>
</dbReference>
<protein>
    <recommendedName>
        <fullName evidence="5">DUF541 domain-containing protein</fullName>
    </recommendedName>
</protein>
<proteinExistence type="predicted"/>
<accession>A0A845AQA3</accession>
<organism evidence="2 4">
    <name type="scientific">Parerythrobacter jejuensis</name>
    <dbReference type="NCBI Taxonomy" id="795812"/>
    <lineage>
        <taxon>Bacteria</taxon>
        <taxon>Pseudomonadati</taxon>
        <taxon>Pseudomonadota</taxon>
        <taxon>Alphaproteobacteria</taxon>
        <taxon>Sphingomonadales</taxon>
        <taxon>Erythrobacteraceae</taxon>
        <taxon>Parerythrobacter</taxon>
    </lineage>
</organism>
<keyword evidence="4" id="KW-1185">Reference proteome</keyword>
<reference evidence="2 4" key="1">
    <citation type="submission" date="2019-12" db="EMBL/GenBank/DDBJ databases">
        <title>Genomic-based taxomic classification of the family Erythrobacteraceae.</title>
        <authorList>
            <person name="Xu L."/>
        </authorList>
    </citation>
    <scope>NUCLEOTIDE SEQUENCE [LARGE SCALE GENOMIC DNA]</scope>
    <source>
        <strain evidence="2 4">JCM 16677</strain>
    </source>
</reference>
<evidence type="ECO:0000313" key="2">
    <source>
        <dbReference type="EMBL" id="MXP30676.1"/>
    </source>
</evidence>
<name>A0A845AQA3_9SPHN</name>
<evidence type="ECO:0000256" key="1">
    <source>
        <dbReference type="SAM" id="SignalP"/>
    </source>
</evidence>
<dbReference type="AlphaFoldDB" id="A0A845AQA3"/>
<evidence type="ECO:0000313" key="4">
    <source>
        <dbReference type="Proteomes" id="UP000446786"/>
    </source>
</evidence>
<dbReference type="RefSeq" id="WP_160778194.1">
    <property type="nucleotide sequence ID" value="NZ_BAAAZF010000001.1"/>
</dbReference>
<feature type="chain" id="PRO_5044663577" description="DUF541 domain-containing protein" evidence="1">
    <location>
        <begin position="24"/>
        <end position="238"/>
    </location>
</feature>
<evidence type="ECO:0000313" key="3">
    <source>
        <dbReference type="EMBL" id="MXP33436.1"/>
    </source>
</evidence>
<dbReference type="EMBL" id="WTYE01000001">
    <property type="protein sequence ID" value="MXP33436.1"/>
    <property type="molecule type" value="Genomic_DNA"/>
</dbReference>
<keyword evidence="1" id="KW-0732">Signal</keyword>